<evidence type="ECO:0000256" key="2">
    <source>
        <dbReference type="ARBA" id="ARBA00023125"/>
    </source>
</evidence>
<dbReference type="PROSITE" id="PS51898">
    <property type="entry name" value="TYR_RECOMBINASE"/>
    <property type="match status" value="1"/>
</dbReference>
<feature type="domain" description="Tyr recombinase" evidence="5">
    <location>
        <begin position="134"/>
        <end position="318"/>
    </location>
</feature>
<dbReference type="PANTHER" id="PTHR30349:SF41">
    <property type="entry name" value="INTEGRASE_RECOMBINASE PROTEIN MJ0367-RELATED"/>
    <property type="match status" value="1"/>
</dbReference>
<keyword evidence="2 4" id="KW-0238">DNA-binding</keyword>
<reference evidence="7 8" key="1">
    <citation type="submission" date="2020-05" db="EMBL/GenBank/DDBJ databases">
        <title>Genome Sequencing of Type Strains.</title>
        <authorList>
            <person name="Lemaire J.F."/>
            <person name="Inderbitzin P."/>
            <person name="Gregorio O.A."/>
            <person name="Collins S.B."/>
            <person name="Wespe N."/>
            <person name="Knight-Connoni V."/>
        </authorList>
    </citation>
    <scope>NUCLEOTIDE SEQUENCE [LARGE SCALE GENOMIC DNA]</scope>
    <source>
        <strain evidence="7 8">DSM 19942</strain>
    </source>
</reference>
<keyword evidence="8" id="KW-1185">Reference proteome</keyword>
<organism evidence="7 8">
    <name type="scientific">Paenibacillus taichungensis</name>
    <dbReference type="NCBI Taxonomy" id="484184"/>
    <lineage>
        <taxon>Bacteria</taxon>
        <taxon>Bacillati</taxon>
        <taxon>Bacillota</taxon>
        <taxon>Bacilli</taxon>
        <taxon>Bacillales</taxon>
        <taxon>Paenibacillaceae</taxon>
        <taxon>Paenibacillus</taxon>
    </lineage>
</organism>
<dbReference type="EMBL" id="JABMCC010000100">
    <property type="protein sequence ID" value="NUU53534.1"/>
    <property type="molecule type" value="Genomic_DNA"/>
</dbReference>
<sequence>MAINNKVYPAYTFEQGINYVITTKKSEGLRERTLIDYAKHWGYFITWVEKNYEIHEVGQITTEMIRNHVNYMKHDAKRYEGHKHIIGEHGTGHSDTTINIRLRTLKAIFNQLERDEIIEMNPTNSIKLIRTDEDLVEALTSEQIKILLSQPNQKDFVGYRDYVAMVLLLDTGMRANELMSLKCEDIDFQSRLITLSGQQNKNRKPRIVPMSHLTVKLLHQLVSENRRSFASSRLFLSCYGDPLGQNHFNKRLKYYGQKAGFGRDIKCTAHIFRHTMAKNYILNGGDPFTLQRILGHYDLRMTRRYIQMDSQDLLKQHGDFSLIKTLRGGNRVY</sequence>
<dbReference type="Gene3D" id="1.10.150.130">
    <property type="match status" value="1"/>
</dbReference>
<dbReference type="SUPFAM" id="SSF56349">
    <property type="entry name" value="DNA breaking-rejoining enzymes"/>
    <property type="match status" value="1"/>
</dbReference>
<evidence type="ECO:0000256" key="3">
    <source>
        <dbReference type="ARBA" id="ARBA00023172"/>
    </source>
</evidence>
<dbReference type="InterPro" id="IPR010998">
    <property type="entry name" value="Integrase_recombinase_N"/>
</dbReference>
<protein>
    <submittedName>
        <fullName evidence="7">Tyrosine-type recombinase/integrase</fullName>
    </submittedName>
</protein>
<evidence type="ECO:0000259" key="6">
    <source>
        <dbReference type="PROSITE" id="PS51900"/>
    </source>
</evidence>
<dbReference type="InterPro" id="IPR050090">
    <property type="entry name" value="Tyrosine_recombinase_XerCD"/>
</dbReference>
<dbReference type="InterPro" id="IPR002104">
    <property type="entry name" value="Integrase_catalytic"/>
</dbReference>
<feature type="domain" description="Core-binding (CB)" evidence="6">
    <location>
        <begin position="11"/>
        <end position="113"/>
    </location>
</feature>
<dbReference type="CDD" id="cd00397">
    <property type="entry name" value="DNA_BRE_C"/>
    <property type="match status" value="1"/>
</dbReference>
<dbReference type="InterPro" id="IPR011010">
    <property type="entry name" value="DNA_brk_join_enz"/>
</dbReference>
<comment type="similarity">
    <text evidence="1">Belongs to the 'phage' integrase family.</text>
</comment>
<evidence type="ECO:0000259" key="5">
    <source>
        <dbReference type="PROSITE" id="PS51898"/>
    </source>
</evidence>
<dbReference type="Gene3D" id="1.10.443.10">
    <property type="entry name" value="Intergrase catalytic core"/>
    <property type="match status" value="1"/>
</dbReference>
<evidence type="ECO:0000256" key="4">
    <source>
        <dbReference type="PROSITE-ProRule" id="PRU01248"/>
    </source>
</evidence>
<evidence type="ECO:0000313" key="8">
    <source>
        <dbReference type="Proteomes" id="UP000577724"/>
    </source>
</evidence>
<name>A0ABX2MHU7_9BACL</name>
<dbReference type="PROSITE" id="PS51900">
    <property type="entry name" value="CB"/>
    <property type="match status" value="1"/>
</dbReference>
<dbReference type="InterPro" id="IPR044068">
    <property type="entry name" value="CB"/>
</dbReference>
<evidence type="ECO:0000256" key="1">
    <source>
        <dbReference type="ARBA" id="ARBA00008857"/>
    </source>
</evidence>
<dbReference type="InterPro" id="IPR013762">
    <property type="entry name" value="Integrase-like_cat_sf"/>
</dbReference>
<comment type="caution">
    <text evidence="7">The sequence shown here is derived from an EMBL/GenBank/DDBJ whole genome shotgun (WGS) entry which is preliminary data.</text>
</comment>
<dbReference type="Pfam" id="PF00589">
    <property type="entry name" value="Phage_integrase"/>
    <property type="match status" value="1"/>
</dbReference>
<dbReference type="PANTHER" id="PTHR30349">
    <property type="entry name" value="PHAGE INTEGRASE-RELATED"/>
    <property type="match status" value="1"/>
</dbReference>
<keyword evidence="3" id="KW-0233">DNA recombination</keyword>
<evidence type="ECO:0000313" key="7">
    <source>
        <dbReference type="EMBL" id="NUU53534.1"/>
    </source>
</evidence>
<proteinExistence type="inferred from homology"/>
<dbReference type="Proteomes" id="UP000577724">
    <property type="component" value="Unassembled WGS sequence"/>
</dbReference>
<gene>
    <name evidence="7" type="ORF">HP548_05515</name>
</gene>
<accession>A0ABX2MHU7</accession>